<evidence type="ECO:0000256" key="11">
    <source>
        <dbReference type="PIRSR" id="PIRSR000099-2"/>
    </source>
</evidence>
<dbReference type="AlphaFoldDB" id="A0A840DPU3"/>
<comment type="catalytic activity">
    <reaction evidence="7 8">
        <text>L-histidinol + 2 NAD(+) + H2O = L-histidine + 2 NADH + 3 H(+)</text>
        <dbReference type="Rhea" id="RHEA:20641"/>
        <dbReference type="ChEBI" id="CHEBI:15377"/>
        <dbReference type="ChEBI" id="CHEBI:15378"/>
        <dbReference type="ChEBI" id="CHEBI:57540"/>
        <dbReference type="ChEBI" id="CHEBI:57595"/>
        <dbReference type="ChEBI" id="CHEBI:57699"/>
        <dbReference type="ChEBI" id="CHEBI:57945"/>
        <dbReference type="EC" id="1.1.1.23"/>
    </reaction>
</comment>
<feature type="binding site" evidence="8 12">
    <location>
        <position position="229"/>
    </location>
    <ligand>
        <name>substrate</name>
    </ligand>
</feature>
<dbReference type="PIRSF" id="PIRSF000099">
    <property type="entry name" value="Histidinol_dh"/>
    <property type="match status" value="1"/>
</dbReference>
<evidence type="ECO:0000256" key="6">
    <source>
        <dbReference type="ARBA" id="ARBA00023002"/>
    </source>
</evidence>
<dbReference type="FunFam" id="3.40.50.1980:FF:000001">
    <property type="entry name" value="Histidinol dehydrogenase"/>
    <property type="match status" value="1"/>
</dbReference>
<dbReference type="GO" id="GO:0051287">
    <property type="term" value="F:NAD binding"/>
    <property type="evidence" value="ECO:0007669"/>
    <property type="project" value="InterPro"/>
</dbReference>
<dbReference type="EC" id="1.1.1.23" evidence="3 8"/>
<feature type="binding site" evidence="8 13">
    <location>
        <position position="412"/>
    </location>
    <ligand>
        <name>Zn(2+)</name>
        <dbReference type="ChEBI" id="CHEBI:29105"/>
    </ligand>
</feature>
<evidence type="ECO:0000256" key="4">
    <source>
        <dbReference type="ARBA" id="ARBA00022723"/>
    </source>
</evidence>
<evidence type="ECO:0000256" key="2">
    <source>
        <dbReference type="ARBA" id="ARBA00010178"/>
    </source>
</evidence>
<keyword evidence="16" id="KW-1185">Reference proteome</keyword>
<gene>
    <name evidence="8" type="primary">hisD</name>
    <name evidence="15" type="ORF">GGR02_001465</name>
</gene>
<protein>
    <recommendedName>
        <fullName evidence="3 8">Histidinol dehydrogenase</fullName>
        <shortName evidence="8">HDH</shortName>
        <ecNumber evidence="3 8">1.1.1.23</ecNumber>
    </recommendedName>
</protein>
<dbReference type="HAMAP" id="MF_01024">
    <property type="entry name" value="HisD"/>
    <property type="match status" value="1"/>
</dbReference>
<evidence type="ECO:0000256" key="7">
    <source>
        <dbReference type="ARBA" id="ARBA00049489"/>
    </source>
</evidence>
<feature type="binding site" evidence="8 12">
    <location>
        <position position="353"/>
    </location>
    <ligand>
        <name>substrate</name>
    </ligand>
</feature>
<dbReference type="PANTHER" id="PTHR21256:SF2">
    <property type="entry name" value="HISTIDINE BIOSYNTHESIS TRIFUNCTIONAL PROTEIN"/>
    <property type="match status" value="1"/>
</dbReference>
<dbReference type="GO" id="GO:0004399">
    <property type="term" value="F:histidinol dehydrogenase activity"/>
    <property type="evidence" value="ECO:0007669"/>
    <property type="project" value="UniProtKB-UniRule"/>
</dbReference>
<dbReference type="PRINTS" id="PR00083">
    <property type="entry name" value="HOLDHDRGNASE"/>
</dbReference>
<dbReference type="InterPro" id="IPR022695">
    <property type="entry name" value="Histidinol_DH_monofunct"/>
</dbReference>
<dbReference type="PROSITE" id="PS00611">
    <property type="entry name" value="HISOL_DEHYDROGENASE"/>
    <property type="match status" value="1"/>
</dbReference>
<evidence type="ECO:0000256" key="14">
    <source>
        <dbReference type="RuleBase" id="RU004175"/>
    </source>
</evidence>
<dbReference type="Proteomes" id="UP000559598">
    <property type="component" value="Unassembled WGS sequence"/>
</dbReference>
<dbReference type="GO" id="GO:0005829">
    <property type="term" value="C:cytosol"/>
    <property type="evidence" value="ECO:0007669"/>
    <property type="project" value="TreeGrafter"/>
</dbReference>
<feature type="binding site" evidence="8 11">
    <location>
        <position position="206"/>
    </location>
    <ligand>
        <name>NAD(+)</name>
        <dbReference type="ChEBI" id="CHEBI:57540"/>
    </ligand>
</feature>
<comment type="similarity">
    <text evidence="2 8 9 14">Belongs to the histidinol dehydrogenase family.</text>
</comment>
<dbReference type="NCBIfam" id="TIGR00069">
    <property type="entry name" value="hisD"/>
    <property type="match status" value="1"/>
</dbReference>
<feature type="binding site" evidence="8 12">
    <location>
        <position position="251"/>
    </location>
    <ligand>
        <name>substrate</name>
    </ligand>
</feature>
<dbReference type="UniPathway" id="UPA00031">
    <property type="reaction ID" value="UER00014"/>
</dbReference>
<feature type="binding site" evidence="8 12">
    <location>
        <position position="320"/>
    </location>
    <ligand>
        <name>substrate</name>
    </ligand>
</feature>
<reference evidence="15 16" key="1">
    <citation type="submission" date="2020-08" db="EMBL/GenBank/DDBJ databases">
        <title>Genomic Encyclopedia of Type Strains, Phase IV (KMG-IV): sequencing the most valuable type-strain genomes for metagenomic binning, comparative biology and taxonomic classification.</title>
        <authorList>
            <person name="Goeker M."/>
        </authorList>
    </citation>
    <scope>NUCLEOTIDE SEQUENCE [LARGE SCALE GENOMIC DNA]</scope>
    <source>
        <strain evidence="15 16">DSM 17075</strain>
    </source>
</reference>
<sequence length="422" mass="45634">MKIERVTGQLSLRRTIESGTEEQRRAVQAIIDDVRTNGDAALKKYTEQFDKAAIDDFLVSKEEIDAAYRDINDELLHVLREAAANIRDYHERQKRESWIMTKEDGTMLGQKVTPLDAVGLYVPGGTAAYPSSVLMNVIPAQVAGVKRIVIVSPPTKQGTLPAGVLVAAHELGVKEIYKVGGAQAIAALAYGTETIQPVDKIFGPGNIYVALAKREVFGQVAIDMIAGPSEIVVLADETAKANEIAADLLSQAEHDERASSILVTPSLKLAHEVANEVQKQLETLPRQAIAAASMEQYGAIYVTDTLEEAIAVVNELAPEHLEVMTAEPLLVLGQIRHAGAIFLGRFSSEPVGDYFAGPNHVLPTNGTARFSSGLSVDEFVKKSSIIFYSEQALKENGRKIAAFARAEGLEAHARAIEARGKE</sequence>
<evidence type="ECO:0000256" key="12">
    <source>
        <dbReference type="PIRSR" id="PIRSR000099-3"/>
    </source>
</evidence>
<keyword evidence="4 8" id="KW-0479">Metal-binding</keyword>
<keyword evidence="8" id="KW-0028">Amino-acid biosynthesis</keyword>
<keyword evidence="6 8" id="KW-0560">Oxidoreductase</keyword>
<comment type="pathway">
    <text evidence="8">Amino-acid biosynthesis; L-histidine biosynthesis; L-histidine from 5-phospho-alpha-D-ribose 1-diphosphate: step 9/9.</text>
</comment>
<evidence type="ECO:0000256" key="9">
    <source>
        <dbReference type="PIRNR" id="PIRNR000099"/>
    </source>
</evidence>
<dbReference type="InterPro" id="IPR001692">
    <property type="entry name" value="Histidinol_DH_CS"/>
</dbReference>
<keyword evidence="8 11" id="KW-0520">NAD</keyword>
<evidence type="ECO:0000256" key="5">
    <source>
        <dbReference type="ARBA" id="ARBA00022833"/>
    </source>
</evidence>
<dbReference type="EMBL" id="JACIDE010000008">
    <property type="protein sequence ID" value="MBB4073703.1"/>
    <property type="molecule type" value="Genomic_DNA"/>
</dbReference>
<accession>A0A840DPU3</accession>
<feature type="binding site" evidence="8 11">
    <location>
        <position position="121"/>
    </location>
    <ligand>
        <name>NAD(+)</name>
        <dbReference type="ChEBI" id="CHEBI:57540"/>
    </ligand>
</feature>
<dbReference type="InterPro" id="IPR016161">
    <property type="entry name" value="Ald_DH/histidinol_DH"/>
</dbReference>
<name>A0A840DPU3_9BACL</name>
<evidence type="ECO:0000313" key="16">
    <source>
        <dbReference type="Proteomes" id="UP000559598"/>
    </source>
</evidence>
<dbReference type="CDD" id="cd06572">
    <property type="entry name" value="Histidinol_dh"/>
    <property type="match status" value="1"/>
</dbReference>
<evidence type="ECO:0000256" key="8">
    <source>
        <dbReference type="HAMAP-Rule" id="MF_01024"/>
    </source>
</evidence>
<proteinExistence type="inferred from homology"/>
<keyword evidence="8" id="KW-0368">Histidine biosynthesis</keyword>
<dbReference type="Gene3D" id="3.40.50.1980">
    <property type="entry name" value="Nitrogenase molybdenum iron protein domain"/>
    <property type="match status" value="2"/>
</dbReference>
<feature type="binding site" evidence="8 13">
    <location>
        <position position="254"/>
    </location>
    <ligand>
        <name>Zn(2+)</name>
        <dbReference type="ChEBI" id="CHEBI:29105"/>
    </ligand>
</feature>
<dbReference type="GO" id="GO:0000105">
    <property type="term" value="P:L-histidine biosynthetic process"/>
    <property type="evidence" value="ECO:0007669"/>
    <property type="project" value="UniProtKB-UniRule"/>
</dbReference>
<evidence type="ECO:0000256" key="13">
    <source>
        <dbReference type="PIRSR" id="PIRSR000099-4"/>
    </source>
</evidence>
<evidence type="ECO:0000256" key="10">
    <source>
        <dbReference type="PIRSR" id="PIRSR000099-1"/>
    </source>
</evidence>
<feature type="binding site" evidence="8 13">
    <location>
        <position position="251"/>
    </location>
    <ligand>
        <name>Zn(2+)</name>
        <dbReference type="ChEBI" id="CHEBI:29105"/>
    </ligand>
</feature>
<dbReference type="FunFam" id="3.40.50.1980:FF:000026">
    <property type="entry name" value="Histidinol dehydrogenase"/>
    <property type="match status" value="1"/>
</dbReference>
<comment type="function">
    <text evidence="1 8">Catalyzes the sequential NAD-dependent oxidations of L-histidinol to L-histidinaldehyde and then to L-histidine.</text>
</comment>
<dbReference type="SUPFAM" id="SSF53720">
    <property type="entry name" value="ALDH-like"/>
    <property type="match status" value="1"/>
</dbReference>
<dbReference type="Gene3D" id="1.20.5.1300">
    <property type="match status" value="1"/>
</dbReference>
<dbReference type="PANTHER" id="PTHR21256">
    <property type="entry name" value="HISTIDINOL DEHYDROGENASE HDH"/>
    <property type="match status" value="1"/>
</dbReference>
<feature type="binding site" evidence="8 13">
    <location>
        <position position="353"/>
    </location>
    <ligand>
        <name>Zn(2+)</name>
        <dbReference type="ChEBI" id="CHEBI:29105"/>
    </ligand>
</feature>
<comment type="cofactor">
    <cofactor evidence="8 13">
        <name>Zn(2+)</name>
        <dbReference type="ChEBI" id="CHEBI:29105"/>
    </cofactor>
    <text evidence="8 13">Binds 1 zinc ion per subunit.</text>
</comment>
<feature type="binding site" evidence="8 12">
    <location>
        <position position="407"/>
    </location>
    <ligand>
        <name>substrate</name>
    </ligand>
</feature>
<feature type="binding site" evidence="8 11">
    <location>
        <position position="183"/>
    </location>
    <ligand>
        <name>NAD(+)</name>
        <dbReference type="ChEBI" id="CHEBI:57540"/>
    </ligand>
</feature>
<feature type="binding site" evidence="8 12">
    <location>
        <position position="412"/>
    </location>
    <ligand>
        <name>substrate</name>
    </ligand>
</feature>
<feature type="active site" description="Proton acceptor" evidence="8 10">
    <location>
        <position position="319"/>
    </location>
</feature>
<evidence type="ECO:0000313" key="15">
    <source>
        <dbReference type="EMBL" id="MBB4073703.1"/>
    </source>
</evidence>
<feature type="binding site" evidence="8 12">
    <location>
        <position position="254"/>
    </location>
    <ligand>
        <name>substrate</name>
    </ligand>
</feature>
<dbReference type="RefSeq" id="WP_183184041.1">
    <property type="nucleotide sequence ID" value="NZ_BMNP01000006.1"/>
</dbReference>
<evidence type="ECO:0000256" key="1">
    <source>
        <dbReference type="ARBA" id="ARBA00003850"/>
    </source>
</evidence>
<feature type="active site" description="Proton acceptor" evidence="8 10">
    <location>
        <position position="320"/>
    </location>
</feature>
<evidence type="ECO:0000256" key="3">
    <source>
        <dbReference type="ARBA" id="ARBA00012965"/>
    </source>
</evidence>
<comment type="caution">
    <text evidence="15">The sequence shown here is derived from an EMBL/GenBank/DDBJ whole genome shotgun (WGS) entry which is preliminary data.</text>
</comment>
<dbReference type="GO" id="GO:0008270">
    <property type="term" value="F:zinc ion binding"/>
    <property type="evidence" value="ECO:0007669"/>
    <property type="project" value="UniProtKB-UniRule"/>
</dbReference>
<keyword evidence="5 8" id="KW-0862">Zinc</keyword>
<dbReference type="Pfam" id="PF00815">
    <property type="entry name" value="Histidinol_dh"/>
    <property type="match status" value="1"/>
</dbReference>
<dbReference type="InterPro" id="IPR012131">
    <property type="entry name" value="Hstdl_DH"/>
</dbReference>
<organism evidence="15 16">
    <name type="scientific">Anoxybacteroides voinovskiense</name>
    <dbReference type="NCBI Taxonomy" id="230470"/>
    <lineage>
        <taxon>Bacteria</taxon>
        <taxon>Bacillati</taxon>
        <taxon>Bacillota</taxon>
        <taxon>Bacilli</taxon>
        <taxon>Bacillales</taxon>
        <taxon>Anoxybacillaceae</taxon>
        <taxon>Anoxybacteroides</taxon>
    </lineage>
</organism>